<dbReference type="InterPro" id="IPR011990">
    <property type="entry name" value="TPR-like_helical_dom_sf"/>
</dbReference>
<reference evidence="1 2" key="1">
    <citation type="submission" date="2018-08" db="EMBL/GenBank/DDBJ databases">
        <title>A genome reference for cultivated species of the human gut microbiota.</title>
        <authorList>
            <person name="Zou Y."/>
            <person name="Xue W."/>
            <person name="Luo G."/>
        </authorList>
    </citation>
    <scope>NUCLEOTIDE SEQUENCE [LARGE SCALE GENOMIC DNA]</scope>
    <source>
        <strain evidence="1 2">AM07-24</strain>
    </source>
</reference>
<dbReference type="EMBL" id="QRMS01000003">
    <property type="protein sequence ID" value="RHJ87218.1"/>
    <property type="molecule type" value="Genomic_DNA"/>
</dbReference>
<dbReference type="SMART" id="SM00028">
    <property type="entry name" value="TPR"/>
    <property type="match status" value="5"/>
</dbReference>
<protein>
    <submittedName>
        <fullName evidence="1">Tetratricopeptide repeat protein</fullName>
    </submittedName>
</protein>
<proteinExistence type="predicted"/>
<dbReference type="Gene3D" id="1.25.40.10">
    <property type="entry name" value="Tetratricopeptide repeat domain"/>
    <property type="match status" value="1"/>
</dbReference>
<dbReference type="AlphaFoldDB" id="A0A415E0U4"/>
<name>A0A415E0U4_9FIRM</name>
<dbReference type="OrthoDB" id="305319at2"/>
<dbReference type="InterPro" id="IPR019734">
    <property type="entry name" value="TPR_rpt"/>
</dbReference>
<dbReference type="STRING" id="1776384.GCA_900086585_00685"/>
<dbReference type="Proteomes" id="UP000284841">
    <property type="component" value="Unassembled WGS sequence"/>
</dbReference>
<dbReference type="SUPFAM" id="SSF48452">
    <property type="entry name" value="TPR-like"/>
    <property type="match status" value="2"/>
</dbReference>
<keyword evidence="2" id="KW-1185">Reference proteome</keyword>
<sequence>MTKEQFYESLDGKFDARQRPEEILKWLEDVYEQSQDSGEVHIACTSELAAFCRSVSDYQNSVKYYEEVLEALRPAFGEASFEYAVSVNNLAGTYRQMGEMKQAEELFLQAKALFEACQGEKHFLYASVLNNLGLLCMDTQREEEGLALMQHSMAILEELGGHEEDVATGLLNQAYYYAGKDQDQKAMDLLMKSIRMFSALSYQNPHMISAKMLYGQLLARAGNEREAIDCLQQVLEEIEAVFGKNKDYFTAQEILKKLCRK</sequence>
<evidence type="ECO:0000313" key="2">
    <source>
        <dbReference type="Proteomes" id="UP000284841"/>
    </source>
</evidence>
<comment type="caution">
    <text evidence="1">The sequence shown here is derived from an EMBL/GenBank/DDBJ whole genome shotgun (WGS) entry which is preliminary data.</text>
</comment>
<dbReference type="Pfam" id="PF13424">
    <property type="entry name" value="TPR_12"/>
    <property type="match status" value="2"/>
</dbReference>
<dbReference type="RefSeq" id="WP_118335761.1">
    <property type="nucleotide sequence ID" value="NZ_AP025567.1"/>
</dbReference>
<dbReference type="PANTHER" id="PTHR19959:SF119">
    <property type="entry name" value="FUNGAL LIPASE-LIKE DOMAIN-CONTAINING PROTEIN"/>
    <property type="match status" value="1"/>
</dbReference>
<dbReference type="PANTHER" id="PTHR19959">
    <property type="entry name" value="KINESIN LIGHT CHAIN"/>
    <property type="match status" value="1"/>
</dbReference>
<organism evidence="1 2">
    <name type="scientific">Emergencia timonensis</name>
    <dbReference type="NCBI Taxonomy" id="1776384"/>
    <lineage>
        <taxon>Bacteria</taxon>
        <taxon>Bacillati</taxon>
        <taxon>Bacillota</taxon>
        <taxon>Clostridia</taxon>
        <taxon>Peptostreptococcales</taxon>
        <taxon>Anaerovoracaceae</taxon>
        <taxon>Emergencia</taxon>
    </lineage>
</organism>
<accession>A0A415E0U4</accession>
<evidence type="ECO:0000313" key="1">
    <source>
        <dbReference type="EMBL" id="RHJ87218.1"/>
    </source>
</evidence>
<gene>
    <name evidence="1" type="ORF">DW099_10985</name>
</gene>